<gene>
    <name evidence="4" type="ORF">FIV34_09885</name>
</gene>
<dbReference type="Proteomes" id="UP000316093">
    <property type="component" value="Chromosome"/>
</dbReference>
<name>A0A4Y5Z2B2_9GAMM</name>
<dbReference type="AlphaFoldDB" id="A0A4Y5Z2B2"/>
<dbReference type="InterPro" id="IPR002509">
    <property type="entry name" value="NODB_dom"/>
</dbReference>
<sequence>MAEPLPALEACRPGPATRRSARRMSLATLMYHDVVSPGRWDDSGFAGSAAAHYKLDTANFLAHLDALRAAGTAFANPDTVAGGRYDGCLLTYDDGGASASAAGAAMIERGIRGCFFITTSRIGSPGFVSADELRALRQGGHLIGSHSHTHPANITQLDAPALHDEWRRSVDTLEQVLGEPVRTASVPGGFMSANVLRAAEAAGIRTLFTSEPTMRPWHSGTCAVLGRYALLREHAPAYALALASGQGGARLKQWAAWNVKKPLKRFAGPVYRFARERLLHERVPSHRDSAGASPE</sequence>
<evidence type="ECO:0000313" key="4">
    <source>
        <dbReference type="EMBL" id="QDE39490.1"/>
    </source>
</evidence>
<dbReference type="Pfam" id="PF01522">
    <property type="entry name" value="Polysacc_deac_1"/>
    <property type="match status" value="1"/>
</dbReference>
<evidence type="ECO:0000313" key="5">
    <source>
        <dbReference type="Proteomes" id="UP000316093"/>
    </source>
</evidence>
<dbReference type="InterPro" id="IPR011330">
    <property type="entry name" value="Glyco_hydro/deAcase_b/a-brl"/>
</dbReference>
<feature type="domain" description="NodB homology" evidence="3">
    <location>
        <begin position="86"/>
        <end position="295"/>
    </location>
</feature>
<accession>A0A4Y5Z2B2</accession>
<dbReference type="EMBL" id="CP041046">
    <property type="protein sequence ID" value="QDE39490.1"/>
    <property type="molecule type" value="Genomic_DNA"/>
</dbReference>
<dbReference type="KEGG" id="lpy:FIV34_09885"/>
<keyword evidence="5" id="KW-1185">Reference proteome</keyword>
<proteinExistence type="predicted"/>
<organism evidence="4 5">
    <name type="scientific">Luteibacter pinisoli</name>
    <dbReference type="NCBI Taxonomy" id="2589080"/>
    <lineage>
        <taxon>Bacteria</taxon>
        <taxon>Pseudomonadati</taxon>
        <taxon>Pseudomonadota</taxon>
        <taxon>Gammaproteobacteria</taxon>
        <taxon>Lysobacterales</taxon>
        <taxon>Rhodanobacteraceae</taxon>
        <taxon>Luteibacter</taxon>
    </lineage>
</organism>
<keyword evidence="2" id="KW-0732">Signal</keyword>
<reference evidence="4 5" key="1">
    <citation type="submission" date="2019-06" db="EMBL/GenBank/DDBJ databases">
        <title>A complete genome sequence for Luteibacter pinisoli MAH-14.</title>
        <authorList>
            <person name="Baltrus D.A."/>
        </authorList>
    </citation>
    <scope>NUCLEOTIDE SEQUENCE [LARGE SCALE GENOMIC DNA]</scope>
    <source>
        <strain evidence="4 5">MAH-14</strain>
    </source>
</reference>
<dbReference type="PANTHER" id="PTHR34216">
    <property type="match status" value="1"/>
</dbReference>
<dbReference type="GO" id="GO:0005576">
    <property type="term" value="C:extracellular region"/>
    <property type="evidence" value="ECO:0007669"/>
    <property type="project" value="UniProtKB-SubCell"/>
</dbReference>
<comment type="subcellular location">
    <subcellularLocation>
        <location evidence="1">Secreted</location>
    </subcellularLocation>
</comment>
<dbReference type="GO" id="GO:0005975">
    <property type="term" value="P:carbohydrate metabolic process"/>
    <property type="evidence" value="ECO:0007669"/>
    <property type="project" value="InterPro"/>
</dbReference>
<dbReference type="PROSITE" id="PS51677">
    <property type="entry name" value="NODB"/>
    <property type="match status" value="1"/>
</dbReference>
<dbReference type="CDD" id="cd10918">
    <property type="entry name" value="CE4_NodB_like_5s_6s"/>
    <property type="match status" value="1"/>
</dbReference>
<evidence type="ECO:0000256" key="2">
    <source>
        <dbReference type="ARBA" id="ARBA00022729"/>
    </source>
</evidence>
<evidence type="ECO:0000259" key="3">
    <source>
        <dbReference type="PROSITE" id="PS51677"/>
    </source>
</evidence>
<dbReference type="InterPro" id="IPR051398">
    <property type="entry name" value="Polysacch_Deacetylase"/>
</dbReference>
<dbReference type="OrthoDB" id="9814639at2"/>
<dbReference type="GO" id="GO:0016810">
    <property type="term" value="F:hydrolase activity, acting on carbon-nitrogen (but not peptide) bonds"/>
    <property type="evidence" value="ECO:0007669"/>
    <property type="project" value="InterPro"/>
</dbReference>
<evidence type="ECO:0000256" key="1">
    <source>
        <dbReference type="ARBA" id="ARBA00004613"/>
    </source>
</evidence>
<dbReference type="Gene3D" id="3.20.20.370">
    <property type="entry name" value="Glycoside hydrolase/deacetylase"/>
    <property type="match status" value="1"/>
</dbReference>
<dbReference type="SUPFAM" id="SSF88713">
    <property type="entry name" value="Glycoside hydrolase/deacetylase"/>
    <property type="match status" value="1"/>
</dbReference>
<protein>
    <submittedName>
        <fullName evidence="4">Polysaccharide deacetylase family protein</fullName>
    </submittedName>
</protein>
<dbReference type="PANTHER" id="PTHR34216:SF3">
    <property type="entry name" value="POLY-BETA-1,6-N-ACETYL-D-GLUCOSAMINE N-DEACETYLASE"/>
    <property type="match status" value="1"/>
</dbReference>